<evidence type="ECO:0000256" key="1">
    <source>
        <dbReference type="PROSITE-ProRule" id="PRU00047"/>
    </source>
</evidence>
<dbReference type="PANTHER" id="PTHR15503:SF45">
    <property type="entry name" value="RNA-DIRECTED DNA POLYMERASE HOMOLOG"/>
    <property type="match status" value="1"/>
</dbReference>
<name>A0A7J0DZQ1_9ERIC</name>
<evidence type="ECO:0000256" key="2">
    <source>
        <dbReference type="SAM" id="MobiDB-lite"/>
    </source>
</evidence>
<protein>
    <recommendedName>
        <fullName evidence="3">CCHC-type domain-containing protein</fullName>
    </recommendedName>
</protein>
<keyword evidence="1" id="KW-0862">Zinc</keyword>
<accession>A0A7J0DZQ1</accession>
<dbReference type="Gene3D" id="2.40.70.10">
    <property type="entry name" value="Acid Proteases"/>
    <property type="match status" value="1"/>
</dbReference>
<organism evidence="4 5">
    <name type="scientific">Actinidia rufa</name>
    <dbReference type="NCBI Taxonomy" id="165716"/>
    <lineage>
        <taxon>Eukaryota</taxon>
        <taxon>Viridiplantae</taxon>
        <taxon>Streptophyta</taxon>
        <taxon>Embryophyta</taxon>
        <taxon>Tracheophyta</taxon>
        <taxon>Spermatophyta</taxon>
        <taxon>Magnoliopsida</taxon>
        <taxon>eudicotyledons</taxon>
        <taxon>Gunneridae</taxon>
        <taxon>Pentapetalae</taxon>
        <taxon>asterids</taxon>
        <taxon>Ericales</taxon>
        <taxon>Actinidiaceae</taxon>
        <taxon>Actinidia</taxon>
    </lineage>
</organism>
<dbReference type="Proteomes" id="UP000585474">
    <property type="component" value="Unassembled WGS sequence"/>
</dbReference>
<evidence type="ECO:0000313" key="5">
    <source>
        <dbReference type="Proteomes" id="UP000585474"/>
    </source>
</evidence>
<dbReference type="SMART" id="SM00343">
    <property type="entry name" value="ZnF_C2HC"/>
    <property type="match status" value="1"/>
</dbReference>
<keyword evidence="1" id="KW-0863">Zinc-finger</keyword>
<dbReference type="AlphaFoldDB" id="A0A7J0DZQ1"/>
<reference evidence="5" key="1">
    <citation type="submission" date="2019-07" db="EMBL/GenBank/DDBJ databases">
        <title>De Novo Assembly of kiwifruit Actinidia rufa.</title>
        <authorList>
            <person name="Sugita-Konishi S."/>
            <person name="Sato K."/>
            <person name="Mori E."/>
            <person name="Abe Y."/>
            <person name="Kisaki G."/>
            <person name="Hamano K."/>
            <person name="Suezawa K."/>
            <person name="Otani M."/>
            <person name="Fukuda T."/>
            <person name="Manabe T."/>
            <person name="Gomi K."/>
            <person name="Tabuchi M."/>
            <person name="Akimitsu K."/>
            <person name="Kataoka I."/>
        </authorList>
    </citation>
    <scope>NUCLEOTIDE SEQUENCE [LARGE SCALE GENOMIC DNA]</scope>
    <source>
        <strain evidence="5">cv. Fuchu</strain>
    </source>
</reference>
<dbReference type="GO" id="GO:0003676">
    <property type="term" value="F:nucleic acid binding"/>
    <property type="evidence" value="ECO:0007669"/>
    <property type="project" value="InterPro"/>
</dbReference>
<evidence type="ECO:0000259" key="3">
    <source>
        <dbReference type="PROSITE" id="PS50158"/>
    </source>
</evidence>
<gene>
    <name evidence="4" type="ORF">Acr_00g0099760</name>
</gene>
<dbReference type="PROSITE" id="PS50158">
    <property type="entry name" value="ZF_CCHC"/>
    <property type="match status" value="1"/>
</dbReference>
<feature type="region of interest" description="Disordered" evidence="2">
    <location>
        <begin position="70"/>
        <end position="121"/>
    </location>
</feature>
<feature type="compositionally biased region" description="Low complexity" evidence="2">
    <location>
        <begin position="84"/>
        <end position="107"/>
    </location>
</feature>
<dbReference type="CDD" id="cd00303">
    <property type="entry name" value="retropepsin_like"/>
    <property type="match status" value="1"/>
</dbReference>
<feature type="compositionally biased region" description="Polar residues" evidence="2">
    <location>
        <begin position="108"/>
        <end position="121"/>
    </location>
</feature>
<dbReference type="Pfam" id="PF08284">
    <property type="entry name" value="RVP_2"/>
    <property type="match status" value="1"/>
</dbReference>
<sequence length="422" mass="47527">MTVMEYNAKFMELSRYAPHIVSTESHKARRFEVGLQWNIKNKIDILRLSTHQEVLHAALIAEGSLNEMSQFPKNRKKRIRGNMNRGQSSKRQSSGSSNGNSSAQQRNIVSQGSSGSNELPTCSTCQKKYRGECRMGTRVCYGCGQERHQIRDCPMRNRIQGAGTSASTAVQQPPAERRINQPRQGRAFALIPGNTPAINSIVSGDFMLCDRVYNSCEIRVNDVPMYVDLIPLEMHGFDVILGMDWLSSYRALINCELKRVVFHSFAHSGLIFEGVGIMPPPYLIFSMKASRLIRKGSQAFLCIVIDMHVSSPSLEDIHVVREFPDIFPNELPSSLVDREIEFYIDLNPVSSRKGQCCSRRSKPKVDSQSSMPVMLQTPLFVELEKAEIEVVAPDTNAMLTTMIAQPNLIEIIKQRQPEDPYL</sequence>
<dbReference type="EMBL" id="BJWL01000459">
    <property type="protein sequence ID" value="GFS46037.1"/>
    <property type="molecule type" value="Genomic_DNA"/>
</dbReference>
<dbReference type="OrthoDB" id="1751327at2759"/>
<dbReference type="PANTHER" id="PTHR15503">
    <property type="entry name" value="LDOC1 RELATED"/>
    <property type="match status" value="1"/>
</dbReference>
<dbReference type="GO" id="GO:0008270">
    <property type="term" value="F:zinc ion binding"/>
    <property type="evidence" value="ECO:0007669"/>
    <property type="project" value="UniProtKB-KW"/>
</dbReference>
<feature type="domain" description="CCHC-type" evidence="3">
    <location>
        <begin position="140"/>
        <end position="154"/>
    </location>
</feature>
<proteinExistence type="predicted"/>
<dbReference type="InterPro" id="IPR021109">
    <property type="entry name" value="Peptidase_aspartic_dom_sf"/>
</dbReference>
<comment type="caution">
    <text evidence="4">The sequence shown here is derived from an EMBL/GenBank/DDBJ whole genome shotgun (WGS) entry which is preliminary data.</text>
</comment>
<dbReference type="Gene3D" id="4.10.60.10">
    <property type="entry name" value="Zinc finger, CCHC-type"/>
    <property type="match status" value="1"/>
</dbReference>
<dbReference type="InterPro" id="IPR001878">
    <property type="entry name" value="Znf_CCHC"/>
</dbReference>
<dbReference type="InterPro" id="IPR032567">
    <property type="entry name" value="RTL1-rel"/>
</dbReference>
<evidence type="ECO:0000313" key="4">
    <source>
        <dbReference type="EMBL" id="GFS46037.1"/>
    </source>
</evidence>
<keyword evidence="1" id="KW-0479">Metal-binding</keyword>
<keyword evidence="5" id="KW-1185">Reference proteome</keyword>